<reference evidence="1" key="1">
    <citation type="journal article" date="2021" name="Mol. Ecol. Resour.">
        <title>Apolygus lucorum genome provides insights into omnivorousness and mesophyll feeding.</title>
        <authorList>
            <person name="Liu Y."/>
            <person name="Liu H."/>
            <person name="Wang H."/>
            <person name="Huang T."/>
            <person name="Liu B."/>
            <person name="Yang B."/>
            <person name="Yin L."/>
            <person name="Li B."/>
            <person name="Zhang Y."/>
            <person name="Zhang S."/>
            <person name="Jiang F."/>
            <person name="Zhang X."/>
            <person name="Ren Y."/>
            <person name="Wang B."/>
            <person name="Wang S."/>
            <person name="Lu Y."/>
            <person name="Wu K."/>
            <person name="Fan W."/>
            <person name="Wang G."/>
        </authorList>
    </citation>
    <scope>NUCLEOTIDE SEQUENCE</scope>
    <source>
        <strain evidence="1">12Hb</strain>
    </source>
</reference>
<proteinExistence type="predicted"/>
<dbReference type="AlphaFoldDB" id="A0A8S9XZQ0"/>
<accession>A0A8S9XZQ0</accession>
<comment type="caution">
    <text evidence="1">The sequence shown here is derived from an EMBL/GenBank/DDBJ whole genome shotgun (WGS) entry which is preliminary data.</text>
</comment>
<sequence length="67" mass="6708">MLTLSERGVRAGQTVARASVESQAGVSVKAAALSGASGAPALSGAWRLPAAFGGQTSENRRRPALLS</sequence>
<dbReference type="EMBL" id="WIXP02000003">
    <property type="protein sequence ID" value="KAF6213576.1"/>
    <property type="molecule type" value="Genomic_DNA"/>
</dbReference>
<dbReference type="Proteomes" id="UP000466442">
    <property type="component" value="Unassembled WGS sequence"/>
</dbReference>
<gene>
    <name evidence="1" type="ORF">GE061_011297</name>
</gene>
<keyword evidence="2" id="KW-1185">Reference proteome</keyword>
<evidence type="ECO:0000313" key="1">
    <source>
        <dbReference type="EMBL" id="KAF6213576.1"/>
    </source>
</evidence>
<name>A0A8S9XZQ0_APOLU</name>
<evidence type="ECO:0000313" key="2">
    <source>
        <dbReference type="Proteomes" id="UP000466442"/>
    </source>
</evidence>
<organism evidence="1 2">
    <name type="scientific">Apolygus lucorum</name>
    <name type="common">Small green plant bug</name>
    <name type="synonym">Lygocoris lucorum</name>
    <dbReference type="NCBI Taxonomy" id="248454"/>
    <lineage>
        <taxon>Eukaryota</taxon>
        <taxon>Metazoa</taxon>
        <taxon>Ecdysozoa</taxon>
        <taxon>Arthropoda</taxon>
        <taxon>Hexapoda</taxon>
        <taxon>Insecta</taxon>
        <taxon>Pterygota</taxon>
        <taxon>Neoptera</taxon>
        <taxon>Paraneoptera</taxon>
        <taxon>Hemiptera</taxon>
        <taxon>Heteroptera</taxon>
        <taxon>Panheteroptera</taxon>
        <taxon>Cimicomorpha</taxon>
        <taxon>Miridae</taxon>
        <taxon>Mirini</taxon>
        <taxon>Apolygus</taxon>
    </lineage>
</organism>
<protein>
    <submittedName>
        <fullName evidence="1">Uncharacterized protein</fullName>
    </submittedName>
</protein>